<dbReference type="GO" id="GO:0019005">
    <property type="term" value="C:SCF ubiquitin ligase complex"/>
    <property type="evidence" value="ECO:0007669"/>
    <property type="project" value="TreeGrafter"/>
</dbReference>
<protein>
    <recommendedName>
        <fullName evidence="4">F-box domain-containing protein</fullName>
    </recommendedName>
</protein>
<dbReference type="OrthoDB" id="421226at2759"/>
<dbReference type="SUPFAM" id="SSF52047">
    <property type="entry name" value="RNI-like"/>
    <property type="match status" value="1"/>
</dbReference>
<dbReference type="Proteomes" id="UP000807716">
    <property type="component" value="Unassembled WGS sequence"/>
</dbReference>
<evidence type="ECO:0000256" key="1">
    <source>
        <dbReference type="SAM" id="MobiDB-lite"/>
    </source>
</evidence>
<name>A0A9P6QFP6_9FUNG</name>
<dbReference type="InterPro" id="IPR001611">
    <property type="entry name" value="Leu-rich_rpt"/>
</dbReference>
<dbReference type="PANTHER" id="PTHR13318">
    <property type="entry name" value="PARTNER OF PAIRED, ISOFORM B-RELATED"/>
    <property type="match status" value="1"/>
</dbReference>
<dbReference type="GO" id="GO:0031146">
    <property type="term" value="P:SCF-dependent proteasomal ubiquitin-dependent protein catabolic process"/>
    <property type="evidence" value="ECO:0007669"/>
    <property type="project" value="TreeGrafter"/>
</dbReference>
<dbReference type="AlphaFoldDB" id="A0A9P6QFP6"/>
<dbReference type="EMBL" id="JAAAJB010000101">
    <property type="protein sequence ID" value="KAG0266120.1"/>
    <property type="molecule type" value="Genomic_DNA"/>
</dbReference>
<dbReference type="SMART" id="SM00367">
    <property type="entry name" value="LRR_CC"/>
    <property type="match status" value="2"/>
</dbReference>
<dbReference type="InterPro" id="IPR032675">
    <property type="entry name" value="LRR_dom_sf"/>
</dbReference>
<sequence length="418" mass="47894">MDRLPPEIALTIARCFVDIQGQRSLAACNRLNKQWHQWTLPMLYHTPQIESLRALESFLITVFESTRHLYVQSHLEKEFESYVLDGVARKSVLKGVVLAQREARAKSRTTMSLASTSTTTTKVAKPHGNVPLGHYVREVNLAMIPHRWDQINGFRLWTLCRGCPFLERLDLRDCWHLREEELWCSILGSPTLPYTLKSLTLSECYLISDTTISLACDFLQSLEQLELSYCELLSDRTLYALANIPETPGTEEQRQLVEPPSEEEYRLCFDRLSFLATNYMSMKTGQFPTHPARLPTNVDSSDPEAYTTYAGRMPWLPPMPFSSLSGDDAESPKRPTFSRPRVHKTLKHLDISRCMSITDDGIRVLREGIEQLQSLNIQGCYGVLMTDDEDLPGVEWEDIDDDVDEDDDDDDDDDDDEY</sequence>
<evidence type="ECO:0000313" key="3">
    <source>
        <dbReference type="Proteomes" id="UP000807716"/>
    </source>
</evidence>
<reference evidence="2" key="1">
    <citation type="journal article" date="2020" name="Fungal Divers.">
        <title>Resolving the Mortierellaceae phylogeny through synthesis of multi-gene phylogenetics and phylogenomics.</title>
        <authorList>
            <person name="Vandepol N."/>
            <person name="Liber J."/>
            <person name="Desiro A."/>
            <person name="Na H."/>
            <person name="Kennedy M."/>
            <person name="Barry K."/>
            <person name="Grigoriev I.V."/>
            <person name="Miller A.N."/>
            <person name="O'Donnell K."/>
            <person name="Stajich J.E."/>
            <person name="Bonito G."/>
        </authorList>
    </citation>
    <scope>NUCLEOTIDE SEQUENCE</scope>
    <source>
        <strain evidence="2">BC1065</strain>
    </source>
</reference>
<gene>
    <name evidence="2" type="ORF">DFQ27_000167</name>
</gene>
<keyword evidence="3" id="KW-1185">Reference proteome</keyword>
<dbReference type="Gene3D" id="3.80.10.10">
    <property type="entry name" value="Ribonuclease Inhibitor"/>
    <property type="match status" value="2"/>
</dbReference>
<evidence type="ECO:0000313" key="2">
    <source>
        <dbReference type="EMBL" id="KAG0266120.1"/>
    </source>
</evidence>
<organism evidence="2 3">
    <name type="scientific">Actinomortierella ambigua</name>
    <dbReference type="NCBI Taxonomy" id="1343610"/>
    <lineage>
        <taxon>Eukaryota</taxon>
        <taxon>Fungi</taxon>
        <taxon>Fungi incertae sedis</taxon>
        <taxon>Mucoromycota</taxon>
        <taxon>Mortierellomycotina</taxon>
        <taxon>Mortierellomycetes</taxon>
        <taxon>Mortierellales</taxon>
        <taxon>Mortierellaceae</taxon>
        <taxon>Actinomortierella</taxon>
    </lineage>
</organism>
<comment type="caution">
    <text evidence="2">The sequence shown here is derived from an EMBL/GenBank/DDBJ whole genome shotgun (WGS) entry which is preliminary data.</text>
</comment>
<dbReference type="InterPro" id="IPR006553">
    <property type="entry name" value="Leu-rich_rpt_Cys-con_subtyp"/>
</dbReference>
<feature type="region of interest" description="Disordered" evidence="1">
    <location>
        <begin position="390"/>
        <end position="418"/>
    </location>
</feature>
<proteinExistence type="predicted"/>
<accession>A0A9P6QFP6</accession>
<evidence type="ECO:0008006" key="4">
    <source>
        <dbReference type="Google" id="ProtNLM"/>
    </source>
</evidence>
<dbReference type="Pfam" id="PF13516">
    <property type="entry name" value="LRR_6"/>
    <property type="match status" value="1"/>
</dbReference>